<gene>
    <name evidence="2" type="ORF">UFOVP350_40</name>
</gene>
<reference evidence="2" key="1">
    <citation type="submission" date="2020-04" db="EMBL/GenBank/DDBJ databases">
        <authorList>
            <person name="Chiriac C."/>
            <person name="Salcher M."/>
            <person name="Ghai R."/>
            <person name="Kavagutti S V."/>
        </authorList>
    </citation>
    <scope>NUCLEOTIDE SEQUENCE</scope>
</reference>
<sequence length="152" mass="17365">MTPDTHKGHSDIGRLISELLDVYGMTQAELASRLLTSPQNLNDRLKKGTFTSKMQDDISRELRVDLQEARKKLAAGHTVEEVRDDILNEPAPTYSRSTQKGLTIELSEEDVREIMINQRRTIASMDDKMNKLMEELRILQKELIESRGIKGK</sequence>
<name>A0A6J5M201_9CAUD</name>
<dbReference type="GO" id="GO:0003677">
    <property type="term" value="F:DNA binding"/>
    <property type="evidence" value="ECO:0007669"/>
    <property type="project" value="InterPro"/>
</dbReference>
<keyword evidence="1" id="KW-0175">Coiled coil</keyword>
<protein>
    <recommendedName>
        <fullName evidence="3">HTH_XRE domain containing protein</fullName>
    </recommendedName>
</protein>
<feature type="coiled-coil region" evidence="1">
    <location>
        <begin position="115"/>
        <end position="149"/>
    </location>
</feature>
<evidence type="ECO:0008006" key="3">
    <source>
        <dbReference type="Google" id="ProtNLM"/>
    </source>
</evidence>
<evidence type="ECO:0000256" key="1">
    <source>
        <dbReference type="SAM" id="Coils"/>
    </source>
</evidence>
<proteinExistence type="predicted"/>
<accession>A0A6J5M201</accession>
<organism evidence="2">
    <name type="scientific">uncultured Caudovirales phage</name>
    <dbReference type="NCBI Taxonomy" id="2100421"/>
    <lineage>
        <taxon>Viruses</taxon>
        <taxon>Duplodnaviria</taxon>
        <taxon>Heunggongvirae</taxon>
        <taxon>Uroviricota</taxon>
        <taxon>Caudoviricetes</taxon>
        <taxon>Peduoviridae</taxon>
        <taxon>Maltschvirus</taxon>
        <taxon>Maltschvirus maltsch</taxon>
    </lineage>
</organism>
<dbReference type="SUPFAM" id="SSF47413">
    <property type="entry name" value="lambda repressor-like DNA-binding domains"/>
    <property type="match status" value="1"/>
</dbReference>
<evidence type="ECO:0000313" key="2">
    <source>
        <dbReference type="EMBL" id="CAB4139076.1"/>
    </source>
</evidence>
<dbReference type="InterPro" id="IPR010982">
    <property type="entry name" value="Lambda_DNA-bd_dom_sf"/>
</dbReference>
<dbReference type="EMBL" id="LR796362">
    <property type="protein sequence ID" value="CAB4139076.1"/>
    <property type="molecule type" value="Genomic_DNA"/>
</dbReference>